<comment type="caution">
    <text evidence="1">The sequence shown here is derived from an EMBL/GenBank/DDBJ whole genome shotgun (WGS) entry which is preliminary data.</text>
</comment>
<evidence type="ECO:0000313" key="2">
    <source>
        <dbReference type="Proteomes" id="UP001066276"/>
    </source>
</evidence>
<accession>A0AAV7UI30</accession>
<protein>
    <submittedName>
        <fullName evidence="1">Uncharacterized protein</fullName>
    </submittedName>
</protein>
<sequence>MATRMGRLRLRWTTPMVEAPHLRRGAFWGPKGKPEHCGRMHDRSSEAAYEVLSTHKVCGPYGSSFPRSLETWGPWQTL</sequence>
<reference evidence="1" key="1">
    <citation type="journal article" date="2022" name="bioRxiv">
        <title>Sequencing and chromosome-scale assembly of the giantPleurodeles waltlgenome.</title>
        <authorList>
            <person name="Brown T."/>
            <person name="Elewa A."/>
            <person name="Iarovenko S."/>
            <person name="Subramanian E."/>
            <person name="Araus A.J."/>
            <person name="Petzold A."/>
            <person name="Susuki M."/>
            <person name="Suzuki K.-i.T."/>
            <person name="Hayashi T."/>
            <person name="Toyoda A."/>
            <person name="Oliveira C."/>
            <person name="Osipova E."/>
            <person name="Leigh N.D."/>
            <person name="Simon A."/>
            <person name="Yun M.H."/>
        </authorList>
    </citation>
    <scope>NUCLEOTIDE SEQUENCE</scope>
    <source>
        <strain evidence="1">20211129_DDA</strain>
        <tissue evidence="1">Liver</tissue>
    </source>
</reference>
<organism evidence="1 2">
    <name type="scientific">Pleurodeles waltl</name>
    <name type="common">Iberian ribbed newt</name>
    <dbReference type="NCBI Taxonomy" id="8319"/>
    <lineage>
        <taxon>Eukaryota</taxon>
        <taxon>Metazoa</taxon>
        <taxon>Chordata</taxon>
        <taxon>Craniata</taxon>
        <taxon>Vertebrata</taxon>
        <taxon>Euteleostomi</taxon>
        <taxon>Amphibia</taxon>
        <taxon>Batrachia</taxon>
        <taxon>Caudata</taxon>
        <taxon>Salamandroidea</taxon>
        <taxon>Salamandridae</taxon>
        <taxon>Pleurodelinae</taxon>
        <taxon>Pleurodeles</taxon>
    </lineage>
</organism>
<evidence type="ECO:0000313" key="1">
    <source>
        <dbReference type="EMBL" id="KAJ1188692.1"/>
    </source>
</evidence>
<dbReference type="EMBL" id="JANPWB010000005">
    <property type="protein sequence ID" value="KAJ1188692.1"/>
    <property type="molecule type" value="Genomic_DNA"/>
</dbReference>
<dbReference type="AlphaFoldDB" id="A0AAV7UI30"/>
<dbReference type="Proteomes" id="UP001066276">
    <property type="component" value="Chromosome 3_1"/>
</dbReference>
<proteinExistence type="predicted"/>
<gene>
    <name evidence="1" type="ORF">NDU88_005450</name>
</gene>
<name>A0AAV7UI30_PLEWA</name>
<keyword evidence="2" id="KW-1185">Reference proteome</keyword>